<name>A0A1I1WIG1_PSEOC</name>
<accession>A0A1I1WIG1</accession>
<evidence type="ECO:0000313" key="2">
    <source>
        <dbReference type="Proteomes" id="UP000243950"/>
    </source>
</evidence>
<reference evidence="2" key="1">
    <citation type="submission" date="2016-10" db="EMBL/GenBank/DDBJ databases">
        <authorList>
            <person name="Varghese N."/>
            <person name="Submissions S."/>
        </authorList>
    </citation>
    <scope>NUCLEOTIDE SEQUENCE [LARGE SCALE GENOMIC DNA]</scope>
    <source>
        <strain evidence="2">JCM 2783</strain>
    </source>
</reference>
<organism evidence="1 2">
    <name type="scientific">Pseudomonas straminea</name>
    <dbReference type="NCBI Taxonomy" id="47882"/>
    <lineage>
        <taxon>Bacteria</taxon>
        <taxon>Pseudomonadati</taxon>
        <taxon>Pseudomonadota</taxon>
        <taxon>Gammaproteobacteria</taxon>
        <taxon>Pseudomonadales</taxon>
        <taxon>Pseudomonadaceae</taxon>
        <taxon>Phytopseudomonas</taxon>
    </lineage>
</organism>
<protein>
    <submittedName>
        <fullName evidence="1">Uncharacterized protein</fullName>
    </submittedName>
</protein>
<dbReference type="AlphaFoldDB" id="A0A1I1WIG1"/>
<proteinExistence type="predicted"/>
<gene>
    <name evidence="1" type="ORF">SAMN05216372_105405</name>
</gene>
<sequence length="72" mass="8257">MGYHTRKEVERLVGRLVERHDVLVKAMNGREEERLTENGLQPRITVNAEDIRFAVEDVATALKEIRSRLGKG</sequence>
<evidence type="ECO:0000313" key="1">
    <source>
        <dbReference type="EMBL" id="SFD92890.1"/>
    </source>
</evidence>
<dbReference type="Proteomes" id="UP000243950">
    <property type="component" value="Unassembled WGS sequence"/>
</dbReference>
<keyword evidence="2" id="KW-1185">Reference proteome</keyword>
<dbReference type="EMBL" id="FOMO01000005">
    <property type="protein sequence ID" value="SFD92890.1"/>
    <property type="molecule type" value="Genomic_DNA"/>
</dbReference>